<dbReference type="Gramene" id="TraesPARA_EIv1.0_2593320.1">
    <property type="protein sequence ID" value="TraesPARA_EIv1.0_2593320.1.CDS"/>
    <property type="gene ID" value="TraesPARA_EIv1.0_2593320"/>
</dbReference>
<dbReference type="Gramene" id="TraesSTA7D03G04413760.1">
    <property type="protein sequence ID" value="TraesSTA7D03G04413760.1"/>
    <property type="gene ID" value="TraesSTA7D03G04413760"/>
</dbReference>
<evidence type="ECO:0000313" key="3">
    <source>
        <dbReference type="Proteomes" id="UP000019116"/>
    </source>
</evidence>
<dbReference type="Gramene" id="TraesRN7D0100864700.1">
    <property type="protein sequence ID" value="TraesRN7D0100864700.1"/>
    <property type="gene ID" value="TraesRN7D0100864700"/>
</dbReference>
<dbReference type="GeneID" id="123168183"/>
<feature type="region of interest" description="Disordered" evidence="1">
    <location>
        <begin position="30"/>
        <end position="362"/>
    </location>
</feature>
<dbReference type="Gramene" id="TraesROB_scaffold_053678_01G000500.1">
    <property type="protein sequence ID" value="TraesROB_scaffold_053678_01G000500.1"/>
    <property type="gene ID" value="TraesROB_scaffold_053678_01G000500"/>
</dbReference>
<dbReference type="RefSeq" id="XP_044441986.1">
    <property type="nucleotide sequence ID" value="XM_044586051.1"/>
</dbReference>
<feature type="compositionally biased region" description="Low complexity" evidence="1">
    <location>
        <begin position="30"/>
        <end position="47"/>
    </location>
</feature>
<dbReference type="Gramene" id="TraesCLE_scaffold_065931_01G000300.1">
    <property type="protein sequence ID" value="TraesCLE_scaffold_065931_01G000300.1"/>
    <property type="gene ID" value="TraesCLE_scaffold_065931_01G000300"/>
</dbReference>
<dbReference type="OMA" id="PQVPWYP"/>
<name>A0A3B6TML6_WHEAT</name>
<dbReference type="Gramene" id="TraesJAG7D03G04402890.1">
    <property type="protein sequence ID" value="TraesJAG7D03G04402890.1"/>
    <property type="gene ID" value="TraesJAG7D03G04402890"/>
</dbReference>
<reference evidence="2" key="1">
    <citation type="submission" date="2018-08" db="EMBL/GenBank/DDBJ databases">
        <authorList>
            <person name="Rossello M."/>
        </authorList>
    </citation>
    <scope>NUCLEOTIDE SEQUENCE [LARGE SCALE GENOMIC DNA]</scope>
    <source>
        <strain evidence="2">cv. Chinese Spring</strain>
    </source>
</reference>
<keyword evidence="3" id="KW-1185">Reference proteome</keyword>
<dbReference type="Gramene" id="TraesJUL7D03G04463790.1">
    <property type="protein sequence ID" value="TraesJUL7D03G04463790.1"/>
    <property type="gene ID" value="TraesJUL7D03G04463790"/>
</dbReference>
<dbReference type="Gramene" id="TraesLAC7D03G04366640.1">
    <property type="protein sequence ID" value="TraesLAC7D03G04366640.1"/>
    <property type="gene ID" value="TraesLAC7D03G04366640"/>
</dbReference>
<dbReference type="AlphaFoldDB" id="A0A3B6TML6"/>
<dbReference type="RefSeq" id="XP_044441987.1">
    <property type="nucleotide sequence ID" value="XM_044586052.1"/>
</dbReference>
<dbReference type="Gramene" id="TraesLDM7D03G04426050.1">
    <property type="protein sequence ID" value="TraesLDM7D03G04426050.1"/>
    <property type="gene ID" value="TraesLDM7D03G04426050"/>
</dbReference>
<protein>
    <submittedName>
        <fullName evidence="2">Uncharacterized protein</fullName>
    </submittedName>
</protein>
<proteinExistence type="predicted"/>
<accession>A0A3B6TML6</accession>
<dbReference type="Gramene" id="TraesCS7D03G0841000.1">
    <property type="protein sequence ID" value="TraesCS7D03G0841000.1.CDS"/>
    <property type="gene ID" value="TraesCS7D03G0841000"/>
</dbReference>
<evidence type="ECO:0000313" key="2">
    <source>
        <dbReference type="EnsemblPlants" id="TraesCS7D02G355700.1"/>
    </source>
</evidence>
<feature type="compositionally biased region" description="Basic and acidic residues" evidence="1">
    <location>
        <begin position="112"/>
        <end position="128"/>
    </location>
</feature>
<feature type="compositionally biased region" description="Basic and acidic residues" evidence="1">
    <location>
        <begin position="350"/>
        <end position="362"/>
    </location>
</feature>
<dbReference type="Gramene" id="TraesCAD_scaffold_058793_01G000300.1">
    <property type="protein sequence ID" value="TraesCAD_scaffold_058793_01G000300.1"/>
    <property type="gene ID" value="TraesCAD_scaffold_058793_01G000300"/>
</dbReference>
<dbReference type="Proteomes" id="UP000019116">
    <property type="component" value="Chromosome 7D"/>
</dbReference>
<organism evidence="2">
    <name type="scientific">Triticum aestivum</name>
    <name type="common">Wheat</name>
    <dbReference type="NCBI Taxonomy" id="4565"/>
    <lineage>
        <taxon>Eukaryota</taxon>
        <taxon>Viridiplantae</taxon>
        <taxon>Streptophyta</taxon>
        <taxon>Embryophyta</taxon>
        <taxon>Tracheophyta</taxon>
        <taxon>Spermatophyta</taxon>
        <taxon>Magnoliopsida</taxon>
        <taxon>Liliopsida</taxon>
        <taxon>Poales</taxon>
        <taxon>Poaceae</taxon>
        <taxon>BOP clade</taxon>
        <taxon>Pooideae</taxon>
        <taxon>Triticodae</taxon>
        <taxon>Triticeae</taxon>
        <taxon>Triticinae</taxon>
        <taxon>Triticum</taxon>
    </lineage>
</organism>
<dbReference type="Gramene" id="TraesMAC7D03G04411720.1">
    <property type="protein sequence ID" value="TraesMAC7D03G04411720.1"/>
    <property type="gene ID" value="TraesMAC7D03G04411720"/>
</dbReference>
<dbReference type="EnsemblPlants" id="TraesCS7D02G355700.1">
    <property type="protein sequence ID" value="TraesCS7D02G355700.1"/>
    <property type="gene ID" value="TraesCS7D02G355700"/>
</dbReference>
<dbReference type="Gramene" id="TraesNOR7D03G04468660.1">
    <property type="protein sequence ID" value="TraesNOR7D03G04468660.1"/>
    <property type="gene ID" value="TraesNOR7D03G04468660"/>
</dbReference>
<reference evidence="2" key="2">
    <citation type="submission" date="2018-10" db="UniProtKB">
        <authorList>
            <consortium name="EnsemblPlants"/>
        </authorList>
    </citation>
    <scope>IDENTIFICATION</scope>
</reference>
<dbReference type="Gramene" id="TraesCS7D02G355700.1">
    <property type="protein sequence ID" value="TraesCS7D02G355700.1"/>
    <property type="gene ID" value="TraesCS7D02G355700"/>
</dbReference>
<gene>
    <name evidence="2" type="primary">LOC123168183</name>
</gene>
<dbReference type="Gramene" id="TraesARI7D03G04496230.1">
    <property type="protein sequence ID" value="TraesARI7D03G04496230.1"/>
    <property type="gene ID" value="TraesARI7D03G04496230"/>
</dbReference>
<dbReference type="Gramene" id="TraesJAG7D03G04402890.3">
    <property type="protein sequence ID" value="TraesJAG7D03G04402890.3"/>
    <property type="gene ID" value="TraesJAG7D03G04402890"/>
</dbReference>
<dbReference type="Gramene" id="TraesSYM7D03G04473540.1">
    <property type="protein sequence ID" value="TraesSYM7D03G04473540.1"/>
    <property type="gene ID" value="TraesSYM7D03G04473540"/>
</dbReference>
<evidence type="ECO:0000256" key="1">
    <source>
        <dbReference type="SAM" id="MobiDB-lite"/>
    </source>
</evidence>
<sequence length="362" mass="38186">MALVPRSSLRSLVLLVSHGKPRLSSFFSSAAATPAAPGADNLPAAPAVHPPAPTGRSCPKLPVEEEFALHPIPGGPRPHPRPRPRPCGAAKDASVTDNALLNAPEDPCTYPDPDRGSDGIFEDPRHPVPDPSGRGRSAVTDEPAQCTQEHPKYPVTDSSTDKGPAVEHPAYTTPGYGSCSTPEPMPDKPPCGTSEDVKQRDVDPPPPAREGVGHRVVDPPRGGRGRRAVPDEPEQCAQEHPKYPVPDSSSDKVFSSCSSAVPPLAPGSCTPAAPDVQPPVTPAPPNRSGHKLPDHEESVFNPLPDPPSGHRLSPVIEEPARCTLDNPKYPTPDHASCSPSEGVSADLLEDPLHRVPDPPRRP</sequence>
<dbReference type="Gramene" id="TraesJAG7D03G04402890.2">
    <property type="protein sequence ID" value="TraesJAG7D03G04402890.2"/>
    <property type="gene ID" value="TraesJAG7D03G04402890"/>
</dbReference>
<feature type="compositionally biased region" description="Pro residues" evidence="1">
    <location>
        <begin position="276"/>
        <end position="285"/>
    </location>
</feature>
<dbReference type="Gramene" id="TraesWEE_scaffold_101403_01G000300.1">
    <property type="protein sequence ID" value="TraesWEE_scaffold_101403_01G000300.1"/>
    <property type="gene ID" value="TraesWEE_scaffold_101403_01G000300"/>
</dbReference>